<protein>
    <submittedName>
        <fullName evidence="3">Arsenate reductase ArsC</fullName>
    </submittedName>
</protein>
<comment type="caution">
    <text evidence="3">The sequence shown here is derived from an EMBL/GenBank/DDBJ whole genome shotgun (WGS) entry which is preliminary data.</text>
</comment>
<name>A0A413T156_9BACT</name>
<dbReference type="Pfam" id="PF01451">
    <property type="entry name" value="LMWPc"/>
    <property type="match status" value="1"/>
</dbReference>
<dbReference type="GO" id="GO:0046685">
    <property type="term" value="P:response to arsenic-containing substance"/>
    <property type="evidence" value="ECO:0007669"/>
    <property type="project" value="UniProtKB-KW"/>
</dbReference>
<organism evidence="3 4">
    <name type="scientific">Phocaeicola coprophilus</name>
    <dbReference type="NCBI Taxonomy" id="387090"/>
    <lineage>
        <taxon>Bacteria</taxon>
        <taxon>Pseudomonadati</taxon>
        <taxon>Bacteroidota</taxon>
        <taxon>Bacteroidia</taxon>
        <taxon>Bacteroidales</taxon>
        <taxon>Bacteroidaceae</taxon>
        <taxon>Phocaeicola</taxon>
    </lineage>
</organism>
<dbReference type="SUPFAM" id="SSF52788">
    <property type="entry name" value="Phosphotyrosine protein phosphatases I"/>
    <property type="match status" value="1"/>
</dbReference>
<dbReference type="CDD" id="cd16345">
    <property type="entry name" value="LMWP_ArsC"/>
    <property type="match status" value="1"/>
</dbReference>
<reference evidence="3 4" key="1">
    <citation type="submission" date="2018-08" db="EMBL/GenBank/DDBJ databases">
        <title>A genome reference for cultivated species of the human gut microbiota.</title>
        <authorList>
            <person name="Zou Y."/>
            <person name="Xue W."/>
            <person name="Luo G."/>
        </authorList>
    </citation>
    <scope>NUCLEOTIDE SEQUENCE [LARGE SCALE GENOMIC DNA]</scope>
    <source>
        <strain evidence="3 4">AM42-38</strain>
    </source>
</reference>
<accession>A0A413T156</accession>
<evidence type="ECO:0000259" key="2">
    <source>
        <dbReference type="SMART" id="SM00226"/>
    </source>
</evidence>
<gene>
    <name evidence="3" type="ORF">DW921_06610</name>
</gene>
<evidence type="ECO:0000313" key="3">
    <source>
        <dbReference type="EMBL" id="RHA76522.1"/>
    </source>
</evidence>
<sequence length="140" mass="15533">MKILILCTGNSCRSQMAHGFLQSFDASLEVYSGGTEPAAQVNPKAVEVMKEAGIDISSHTPVSVRTYLDQAWDYVITVCGGANESCPAFTGKVGKRLHIGFDDPSHATGTPEFIEAEFRRVRDEIRERFHSFYLSELCRK</sequence>
<keyword evidence="1" id="KW-0059">Arsenical resistance</keyword>
<dbReference type="PANTHER" id="PTHR43428:SF1">
    <property type="entry name" value="ARSENATE REDUCTASE"/>
    <property type="match status" value="1"/>
</dbReference>
<dbReference type="InterPro" id="IPR023485">
    <property type="entry name" value="Ptyr_pPase"/>
</dbReference>
<evidence type="ECO:0000313" key="4">
    <source>
        <dbReference type="Proteomes" id="UP000283855"/>
    </source>
</evidence>
<proteinExistence type="predicted"/>
<dbReference type="Proteomes" id="UP000283855">
    <property type="component" value="Unassembled WGS sequence"/>
</dbReference>
<dbReference type="RefSeq" id="WP_022277580.1">
    <property type="nucleotide sequence ID" value="NZ_CABJGD010000010.1"/>
</dbReference>
<dbReference type="EMBL" id="QSFT01000010">
    <property type="protein sequence ID" value="RHA76522.1"/>
    <property type="molecule type" value="Genomic_DNA"/>
</dbReference>
<dbReference type="Gene3D" id="3.40.50.2300">
    <property type="match status" value="1"/>
</dbReference>
<dbReference type="SMART" id="SM00226">
    <property type="entry name" value="LMWPc"/>
    <property type="match status" value="1"/>
</dbReference>
<dbReference type="PANTHER" id="PTHR43428">
    <property type="entry name" value="ARSENATE REDUCTASE"/>
    <property type="match status" value="1"/>
</dbReference>
<feature type="domain" description="Phosphotyrosine protein phosphatase I" evidence="2">
    <location>
        <begin position="1"/>
        <end position="135"/>
    </location>
</feature>
<dbReference type="InterPro" id="IPR036196">
    <property type="entry name" value="Ptyr_pPase_sf"/>
</dbReference>
<dbReference type="AlphaFoldDB" id="A0A413T156"/>
<evidence type="ECO:0000256" key="1">
    <source>
        <dbReference type="ARBA" id="ARBA00022849"/>
    </source>
</evidence>